<dbReference type="RefSeq" id="WP_337319808.1">
    <property type="nucleotide sequence ID" value="NZ_JBBDGN010000007.1"/>
</dbReference>
<feature type="transmembrane region" description="Helical" evidence="2">
    <location>
        <begin position="41"/>
        <end position="61"/>
    </location>
</feature>
<keyword evidence="4" id="KW-1185">Reference proteome</keyword>
<comment type="caution">
    <text evidence="3">The sequence shown here is derived from an EMBL/GenBank/DDBJ whole genome shotgun (WGS) entry which is preliminary data.</text>
</comment>
<protein>
    <submittedName>
        <fullName evidence="3">Uncharacterized protein</fullName>
    </submittedName>
</protein>
<organism evidence="3 4">
    <name type="scientific">Microbacterium istanbulense</name>
    <dbReference type="NCBI Taxonomy" id="3122049"/>
    <lineage>
        <taxon>Bacteria</taxon>
        <taxon>Bacillati</taxon>
        <taxon>Actinomycetota</taxon>
        <taxon>Actinomycetes</taxon>
        <taxon>Micrococcales</taxon>
        <taxon>Microbacteriaceae</taxon>
        <taxon>Microbacterium</taxon>
    </lineage>
</organism>
<evidence type="ECO:0000313" key="3">
    <source>
        <dbReference type="EMBL" id="MEJ1091881.1"/>
    </source>
</evidence>
<evidence type="ECO:0000256" key="2">
    <source>
        <dbReference type="SAM" id="Phobius"/>
    </source>
</evidence>
<reference evidence="3 4" key="1">
    <citation type="submission" date="2024-02" db="EMBL/GenBank/DDBJ databases">
        <authorList>
            <person name="Saticioglu I.B."/>
        </authorList>
    </citation>
    <scope>NUCLEOTIDE SEQUENCE [LARGE SCALE GENOMIC DNA]</scope>
    <source>
        <strain evidence="3 4">Mu-43</strain>
    </source>
</reference>
<gene>
    <name evidence="3" type="ORF">WDU93_09245</name>
</gene>
<keyword evidence="2" id="KW-0472">Membrane</keyword>
<feature type="transmembrane region" description="Helical" evidence="2">
    <location>
        <begin position="114"/>
        <end position="133"/>
    </location>
</feature>
<keyword evidence="2" id="KW-0812">Transmembrane</keyword>
<evidence type="ECO:0000256" key="1">
    <source>
        <dbReference type="SAM" id="MobiDB-lite"/>
    </source>
</evidence>
<dbReference type="Proteomes" id="UP001366085">
    <property type="component" value="Unassembled WGS sequence"/>
</dbReference>
<sequence>MVEGKKKVVRSTEAPAQDNASGAPAWTPTPEAKKQATTFRWIAVGLWALAIAGEAFVIFWLLKQVPFTTGHLIGLIGGFVVIGALAIGGGQLWKKANRLDPASKNDKFRFWVQNQLGLIIAIIAFLPMIILVFTNKNMDGKQKAIAGSIGIVIALVVGFFNIDWNPVSVEQYSAESNIVKELTGADEVYWTPAGSVFHVCQEVPDVNRESAANEIRVGTVADAHAEGKDRLTKKWETEATKYCGYTQEQVEAVKAALPEDVAEIEGAEAE</sequence>
<feature type="transmembrane region" description="Helical" evidence="2">
    <location>
        <begin position="145"/>
        <end position="162"/>
    </location>
</feature>
<proteinExistence type="predicted"/>
<name>A0ABU8LKM9_9MICO</name>
<keyword evidence="2" id="KW-1133">Transmembrane helix</keyword>
<feature type="transmembrane region" description="Helical" evidence="2">
    <location>
        <begin position="73"/>
        <end position="93"/>
    </location>
</feature>
<evidence type="ECO:0000313" key="4">
    <source>
        <dbReference type="Proteomes" id="UP001366085"/>
    </source>
</evidence>
<dbReference type="EMBL" id="JBBDGN010000007">
    <property type="protein sequence ID" value="MEJ1091881.1"/>
    <property type="molecule type" value="Genomic_DNA"/>
</dbReference>
<feature type="region of interest" description="Disordered" evidence="1">
    <location>
        <begin position="1"/>
        <end position="30"/>
    </location>
</feature>
<accession>A0ABU8LKM9</accession>